<reference evidence="4" key="1">
    <citation type="journal article" date="2019" name="Int. J. Syst. Evol. Microbiol.">
        <title>The Global Catalogue of Microorganisms (GCM) 10K type strain sequencing project: providing services to taxonomists for standard genome sequencing and annotation.</title>
        <authorList>
            <consortium name="The Broad Institute Genomics Platform"/>
            <consortium name="The Broad Institute Genome Sequencing Center for Infectious Disease"/>
            <person name="Wu L."/>
            <person name="Ma J."/>
        </authorList>
    </citation>
    <scope>NUCLEOTIDE SEQUENCE [LARGE SCALE GENOMIC DNA]</scope>
    <source>
        <strain evidence="4">CGMCC 1.10188</strain>
    </source>
</reference>
<proteinExistence type="predicted"/>
<keyword evidence="4" id="KW-1185">Reference proteome</keyword>
<dbReference type="PANTHER" id="PTHR30007:SF0">
    <property type="entry name" value="TRANSPOSASE"/>
    <property type="match status" value="1"/>
</dbReference>
<dbReference type="InterPro" id="IPR025161">
    <property type="entry name" value="IS402-like_dom"/>
</dbReference>
<gene>
    <name evidence="3" type="ORF">GCM10011505_14630</name>
</gene>
<name>A0ABQ1IC41_9PROT</name>
<dbReference type="PANTHER" id="PTHR30007">
    <property type="entry name" value="PHP DOMAIN PROTEIN"/>
    <property type="match status" value="1"/>
</dbReference>
<organism evidence="3 4">
    <name type="scientific">Tistrella bauzanensis</name>
    <dbReference type="NCBI Taxonomy" id="657419"/>
    <lineage>
        <taxon>Bacteria</taxon>
        <taxon>Pseudomonadati</taxon>
        <taxon>Pseudomonadota</taxon>
        <taxon>Alphaproteobacteria</taxon>
        <taxon>Geminicoccales</taxon>
        <taxon>Geminicoccaceae</taxon>
        <taxon>Tistrella</taxon>
    </lineage>
</organism>
<feature type="region of interest" description="Disordered" evidence="1">
    <location>
        <begin position="74"/>
        <end position="106"/>
    </location>
</feature>
<accession>A0ABQ1IC41</accession>
<feature type="domain" description="Insertion element IS402-like" evidence="2">
    <location>
        <begin position="1"/>
        <end position="46"/>
    </location>
</feature>
<sequence>MREIVNAIFYVLRGGIAWRLLPKDLPPVTTVYGWFLRFRRDRVFEIIDHHLVMRDRERVGCEAGPSAAIIGSQSVETTESGAPRSEYDRHLTRGGHNEPDPRANEDPATTQIWNVRVLSHGAGGRIVCGEVNAKNSYVGFVRFAGTPMEVQLEPTAGSNYLARSMAAGVEGACSQSQAR</sequence>
<feature type="compositionally biased region" description="Basic and acidic residues" evidence="1">
    <location>
        <begin position="85"/>
        <end position="105"/>
    </location>
</feature>
<dbReference type="Proteomes" id="UP000603352">
    <property type="component" value="Unassembled WGS sequence"/>
</dbReference>
<evidence type="ECO:0000259" key="2">
    <source>
        <dbReference type="Pfam" id="PF13340"/>
    </source>
</evidence>
<comment type="caution">
    <text evidence="3">The sequence shown here is derived from an EMBL/GenBank/DDBJ whole genome shotgun (WGS) entry which is preliminary data.</text>
</comment>
<dbReference type="Pfam" id="PF13340">
    <property type="entry name" value="DUF4096"/>
    <property type="match status" value="1"/>
</dbReference>
<evidence type="ECO:0000313" key="4">
    <source>
        <dbReference type="Proteomes" id="UP000603352"/>
    </source>
</evidence>
<dbReference type="EMBL" id="BMDZ01000012">
    <property type="protein sequence ID" value="GGB34285.1"/>
    <property type="molecule type" value="Genomic_DNA"/>
</dbReference>
<evidence type="ECO:0000256" key="1">
    <source>
        <dbReference type="SAM" id="MobiDB-lite"/>
    </source>
</evidence>
<evidence type="ECO:0000313" key="3">
    <source>
        <dbReference type="EMBL" id="GGB34285.1"/>
    </source>
</evidence>
<protein>
    <recommendedName>
        <fullName evidence="2">Insertion element IS402-like domain-containing protein</fullName>
    </recommendedName>
</protein>